<dbReference type="AlphaFoldDB" id="A0A0G3I1E0"/>
<dbReference type="STRING" id="1277257.G293_00050"/>
<dbReference type="GO" id="GO:0005829">
    <property type="term" value="C:cytosol"/>
    <property type="evidence" value="ECO:0007669"/>
    <property type="project" value="InterPro"/>
</dbReference>
<keyword evidence="10" id="KW-0413">Isomerase</keyword>
<dbReference type="PATRIC" id="fig|1277257.4.peg.10"/>
<evidence type="ECO:0000256" key="2">
    <source>
        <dbReference type="ARBA" id="ARBA00012296"/>
    </source>
</evidence>
<evidence type="ECO:0000256" key="1">
    <source>
        <dbReference type="ARBA" id="ARBA00008831"/>
    </source>
</evidence>
<dbReference type="RefSeq" id="WP_047263778.1">
    <property type="nucleotide sequence ID" value="NZ_CP004021.1"/>
</dbReference>
<dbReference type="InterPro" id="IPR029765">
    <property type="entry name" value="Mev_diP_decarb"/>
</dbReference>
<evidence type="ECO:0000313" key="10">
    <source>
        <dbReference type="EMBL" id="AKK19674.1"/>
    </source>
</evidence>
<feature type="domain" description="Mvd1 C-terminal" evidence="8">
    <location>
        <begin position="203"/>
        <end position="319"/>
    </location>
</feature>
<dbReference type="Gene3D" id="3.30.230.10">
    <property type="match status" value="1"/>
</dbReference>
<dbReference type="GO" id="GO:0004163">
    <property type="term" value="F:diphosphomevalonate decarboxylase activity"/>
    <property type="evidence" value="ECO:0007669"/>
    <property type="project" value="UniProtKB-EC"/>
</dbReference>
<dbReference type="EMBL" id="CP004021">
    <property type="protein sequence ID" value="AKK19674.1"/>
    <property type="molecule type" value="Genomic_DNA"/>
</dbReference>
<keyword evidence="6" id="KW-0443">Lipid metabolism</keyword>
<dbReference type="NCBIfam" id="TIGR01240">
    <property type="entry name" value="mevDPdecarb"/>
    <property type="match status" value="1"/>
</dbReference>
<dbReference type="InterPro" id="IPR053859">
    <property type="entry name" value="MVD-like_N"/>
</dbReference>
<evidence type="ECO:0000313" key="11">
    <source>
        <dbReference type="Proteomes" id="UP000035503"/>
    </source>
</evidence>
<dbReference type="PIRSF" id="PIRSF015950">
    <property type="entry name" value="Mev_P_decrbx"/>
    <property type="match status" value="1"/>
</dbReference>
<dbReference type="GO" id="GO:0019287">
    <property type="term" value="P:isopentenyl diphosphate biosynthetic process, mevalonate pathway"/>
    <property type="evidence" value="ECO:0007669"/>
    <property type="project" value="InterPro"/>
</dbReference>
<keyword evidence="11" id="KW-1185">Reference proteome</keyword>
<reference evidence="10 11" key="1">
    <citation type="journal article" date="2015" name="Genome Announc.">
        <title>Complete Genome Sequence of 'Candidatus Liberibacter africanus,' a Bacterium Associated with Citrus Huanglongbing.</title>
        <authorList>
            <person name="Lin H."/>
            <person name="Pietersen G."/>
            <person name="Han C."/>
            <person name="Read D.A."/>
            <person name="Lou B."/>
            <person name="Gupta G."/>
            <person name="Civerolo E.L."/>
        </authorList>
    </citation>
    <scope>NUCLEOTIDE SEQUENCE [LARGE SCALE GENOMIC DNA]</scope>
    <source>
        <strain evidence="10 11">PTSAPSY</strain>
    </source>
</reference>
<dbReference type="Pfam" id="PF18376">
    <property type="entry name" value="MDD_C"/>
    <property type="match status" value="1"/>
</dbReference>
<sequence>MSLSLRHILHSYIGECNPIIQNTGSAFLPSNIALCKYWGKRDSKLNLPFNNSLSLSLGCLGTTTHITVIDSDADCIILNGQKISPQSSFFNRITQFCDLFRQFKESYFLIETSNNIPTKAGLASSASGFAALTLALFRIYSIPEKNESLSRVARLGSGSACRSFYRGFCEWICGTDQDGMDSFAIPLENQWPDLRIGLLKIINKEKKIGSREAMEITRHSSPFFTQWIKQIPTDLAHIKQAIINQDFVKFGEFSEQNALKMHATMISASPPLLYWQEETIQGMQRVWNARKQSIPIYFTIDAGPNLKLLFTHKTEEIIKQFFPEITVINPLDSPDLWGNKK</sequence>
<dbReference type="PANTHER" id="PTHR10977:SF3">
    <property type="entry name" value="DIPHOSPHOMEVALONATE DECARBOXYLASE"/>
    <property type="match status" value="1"/>
</dbReference>
<dbReference type="Pfam" id="PF22700">
    <property type="entry name" value="MVD-like_N"/>
    <property type="match status" value="1"/>
</dbReference>
<feature type="domain" description="Diphosphomevalonate decarboxylase-like N-terminal" evidence="9">
    <location>
        <begin position="29"/>
        <end position="184"/>
    </location>
</feature>
<dbReference type="Gene3D" id="3.30.70.890">
    <property type="entry name" value="GHMP kinase, C-terminal domain"/>
    <property type="match status" value="1"/>
</dbReference>
<dbReference type="KEGG" id="lau:G293_00050"/>
<dbReference type="SUPFAM" id="SSF55060">
    <property type="entry name" value="GHMP Kinase, C-terminal domain"/>
    <property type="match status" value="1"/>
</dbReference>
<gene>
    <name evidence="10" type="ORF">G293_00050</name>
</gene>
<keyword evidence="3" id="KW-0444">Lipid biosynthesis</keyword>
<dbReference type="InterPro" id="IPR036554">
    <property type="entry name" value="GHMP_kinase_C_sf"/>
</dbReference>
<evidence type="ECO:0000259" key="9">
    <source>
        <dbReference type="Pfam" id="PF22700"/>
    </source>
</evidence>
<dbReference type="InterPro" id="IPR020568">
    <property type="entry name" value="Ribosomal_Su5_D2-typ_SF"/>
</dbReference>
<dbReference type="GO" id="GO:0016853">
    <property type="term" value="F:isomerase activity"/>
    <property type="evidence" value="ECO:0007669"/>
    <property type="project" value="UniProtKB-KW"/>
</dbReference>
<evidence type="ECO:0000256" key="5">
    <source>
        <dbReference type="ARBA" id="ARBA00022840"/>
    </source>
</evidence>
<evidence type="ECO:0000256" key="4">
    <source>
        <dbReference type="ARBA" id="ARBA00022741"/>
    </source>
</evidence>
<name>A0A0G3I1E0_LIBAF</name>
<evidence type="ECO:0000259" key="8">
    <source>
        <dbReference type="Pfam" id="PF18376"/>
    </source>
</evidence>
<organism evidence="10 11">
    <name type="scientific">Candidatus Liberibacter africanus PTSAPSY</name>
    <dbReference type="NCBI Taxonomy" id="1277257"/>
    <lineage>
        <taxon>Bacteria</taxon>
        <taxon>Pseudomonadati</taxon>
        <taxon>Pseudomonadota</taxon>
        <taxon>Alphaproteobacteria</taxon>
        <taxon>Hyphomicrobiales</taxon>
        <taxon>Rhizobiaceae</taxon>
        <taxon>Liberibacter</taxon>
    </lineage>
</organism>
<protein>
    <recommendedName>
        <fullName evidence="2">diphosphomevalonate decarboxylase</fullName>
        <ecNumber evidence="2">4.1.1.33</ecNumber>
    </recommendedName>
</protein>
<dbReference type="GO" id="GO:0005524">
    <property type="term" value="F:ATP binding"/>
    <property type="evidence" value="ECO:0007669"/>
    <property type="project" value="UniProtKB-KW"/>
</dbReference>
<keyword evidence="5" id="KW-0067">ATP-binding</keyword>
<evidence type="ECO:0000256" key="3">
    <source>
        <dbReference type="ARBA" id="ARBA00022516"/>
    </source>
</evidence>
<dbReference type="OrthoDB" id="5498344at2"/>
<dbReference type="InterPro" id="IPR041431">
    <property type="entry name" value="Mvd1_C"/>
</dbReference>
<evidence type="ECO:0000256" key="6">
    <source>
        <dbReference type="ARBA" id="ARBA00023098"/>
    </source>
</evidence>
<dbReference type="EC" id="4.1.1.33" evidence="2"/>
<keyword evidence="4" id="KW-0547">Nucleotide-binding</keyword>
<accession>A0A0G3I1E0</accession>
<keyword evidence="7" id="KW-0456">Lyase</keyword>
<dbReference type="SUPFAM" id="SSF54211">
    <property type="entry name" value="Ribosomal protein S5 domain 2-like"/>
    <property type="match status" value="1"/>
</dbReference>
<evidence type="ECO:0000256" key="7">
    <source>
        <dbReference type="ARBA" id="ARBA00023239"/>
    </source>
</evidence>
<dbReference type="PANTHER" id="PTHR10977">
    <property type="entry name" value="DIPHOSPHOMEVALONATE DECARBOXYLASE"/>
    <property type="match status" value="1"/>
</dbReference>
<dbReference type="InterPro" id="IPR014721">
    <property type="entry name" value="Ribsml_uS5_D2-typ_fold_subgr"/>
</dbReference>
<comment type="similarity">
    <text evidence="1">Belongs to the diphosphomevalonate decarboxylase family.</text>
</comment>
<dbReference type="Proteomes" id="UP000035503">
    <property type="component" value="Chromosome"/>
</dbReference>
<dbReference type="InterPro" id="IPR005935">
    <property type="entry name" value="Mev_decarb"/>
</dbReference>
<proteinExistence type="inferred from homology"/>